<protein>
    <submittedName>
        <fullName evidence="1">Uncharacterized protein</fullName>
    </submittedName>
</protein>
<gene>
    <name evidence="1" type="ORF">QG37_07560</name>
</gene>
<reference evidence="2" key="1">
    <citation type="journal article" date="2015" name="BMC Genomics">
        <title>Draft genome of a commonly misdiagnosed multidrug resistant pathogen Candida auris.</title>
        <authorList>
            <person name="Chatterjee S."/>
            <person name="Alampalli S.V."/>
            <person name="Nageshan R.K."/>
            <person name="Chettiar S.T."/>
            <person name="Joshi S."/>
            <person name="Tatu U.S."/>
        </authorList>
    </citation>
    <scope>NUCLEOTIDE SEQUENCE [LARGE SCALE GENOMIC DNA]</scope>
    <source>
        <strain evidence="2">6684</strain>
    </source>
</reference>
<dbReference type="AlphaFoldDB" id="A0A0L0NPZ6"/>
<proteinExistence type="predicted"/>
<comment type="caution">
    <text evidence="1">The sequence shown here is derived from an EMBL/GenBank/DDBJ whole genome shotgun (WGS) entry which is preliminary data.</text>
</comment>
<name>A0A0L0NPZ6_CANAR</name>
<evidence type="ECO:0000313" key="1">
    <source>
        <dbReference type="EMBL" id="KND96074.1"/>
    </source>
</evidence>
<accession>A0A0L0NPZ6</accession>
<dbReference type="EMBL" id="LGST01000059">
    <property type="protein sequence ID" value="KND96074.1"/>
    <property type="molecule type" value="Genomic_DNA"/>
</dbReference>
<dbReference type="Proteomes" id="UP000037122">
    <property type="component" value="Unassembled WGS sequence"/>
</dbReference>
<evidence type="ECO:0000313" key="2">
    <source>
        <dbReference type="Proteomes" id="UP000037122"/>
    </source>
</evidence>
<sequence>MVAEEPPAPAALVDKGCSLASLFFLEAAFFLLAALLKPPGATAEEDWG</sequence>
<organism evidence="1 2">
    <name type="scientific">Candidozyma auris</name>
    <name type="common">Yeast</name>
    <name type="synonym">Candida auris</name>
    <dbReference type="NCBI Taxonomy" id="498019"/>
    <lineage>
        <taxon>Eukaryota</taxon>
        <taxon>Fungi</taxon>
        <taxon>Dikarya</taxon>
        <taxon>Ascomycota</taxon>
        <taxon>Saccharomycotina</taxon>
        <taxon>Pichiomycetes</taxon>
        <taxon>Metschnikowiaceae</taxon>
        <taxon>Candidozyma</taxon>
    </lineage>
</organism>
<dbReference type="VEuPathDB" id="FungiDB:QG37_07560"/>